<reference evidence="4" key="1">
    <citation type="submission" date="2017-05" db="EMBL/GenBank/DDBJ databases">
        <authorList>
            <person name="Sung H."/>
        </authorList>
    </citation>
    <scope>NUCLEOTIDE SEQUENCE [LARGE SCALE GENOMIC DNA]</scope>
    <source>
        <strain evidence="4">AR23208</strain>
    </source>
</reference>
<evidence type="ECO:0000313" key="3">
    <source>
        <dbReference type="EMBL" id="ARU62206.1"/>
    </source>
</evidence>
<evidence type="ECO:0000313" key="4">
    <source>
        <dbReference type="Proteomes" id="UP000195437"/>
    </source>
</evidence>
<keyword evidence="2" id="KW-0460">Magnesium</keyword>
<evidence type="ECO:0008006" key="5">
    <source>
        <dbReference type="Google" id="ProtNLM"/>
    </source>
</evidence>
<accession>A0A1Y0IQU1</accession>
<proteinExistence type="predicted"/>
<protein>
    <recommendedName>
        <fullName evidence="5">HAD family hydrolase</fullName>
    </recommendedName>
</protein>
<dbReference type="PANTHER" id="PTHR46470">
    <property type="entry name" value="N-ACYLNEURAMINATE-9-PHOSPHATASE"/>
    <property type="match status" value="1"/>
</dbReference>
<dbReference type="InterPro" id="IPR023214">
    <property type="entry name" value="HAD_sf"/>
</dbReference>
<dbReference type="Gene3D" id="3.40.50.1000">
    <property type="entry name" value="HAD superfamily/HAD-like"/>
    <property type="match status" value="1"/>
</dbReference>
<dbReference type="InterPro" id="IPR023198">
    <property type="entry name" value="PGP-like_dom2"/>
</dbReference>
<organism evidence="3 4">
    <name type="scientific">Tumebacillus avium</name>
    <dbReference type="NCBI Taxonomy" id="1903704"/>
    <lineage>
        <taxon>Bacteria</taxon>
        <taxon>Bacillati</taxon>
        <taxon>Bacillota</taxon>
        <taxon>Bacilli</taxon>
        <taxon>Bacillales</taxon>
        <taxon>Alicyclobacillaceae</taxon>
        <taxon>Tumebacillus</taxon>
    </lineage>
</organism>
<dbReference type="SFLD" id="SFLDS00003">
    <property type="entry name" value="Haloacid_Dehalogenase"/>
    <property type="match status" value="1"/>
</dbReference>
<gene>
    <name evidence="3" type="ORF">CBW65_15240</name>
</gene>
<dbReference type="AlphaFoldDB" id="A0A1Y0IQU1"/>
<evidence type="ECO:0000256" key="1">
    <source>
        <dbReference type="ARBA" id="ARBA00022801"/>
    </source>
</evidence>
<keyword evidence="1" id="KW-0378">Hydrolase</keyword>
<dbReference type="EMBL" id="CP021434">
    <property type="protein sequence ID" value="ARU62206.1"/>
    <property type="molecule type" value="Genomic_DNA"/>
</dbReference>
<dbReference type="InterPro" id="IPR036412">
    <property type="entry name" value="HAD-like_sf"/>
</dbReference>
<dbReference type="KEGG" id="tum:CBW65_15240"/>
<dbReference type="Pfam" id="PF00702">
    <property type="entry name" value="Hydrolase"/>
    <property type="match status" value="1"/>
</dbReference>
<dbReference type="InterPro" id="IPR051400">
    <property type="entry name" value="HAD-like_hydrolase"/>
</dbReference>
<dbReference type="GO" id="GO:0016787">
    <property type="term" value="F:hydrolase activity"/>
    <property type="evidence" value="ECO:0007669"/>
    <property type="project" value="UniProtKB-KW"/>
</dbReference>
<name>A0A1Y0IQU1_9BACL</name>
<dbReference type="SFLD" id="SFLDG01129">
    <property type="entry name" value="C1.5:_HAD__Beta-PGM__Phosphata"/>
    <property type="match status" value="1"/>
</dbReference>
<keyword evidence="4" id="KW-1185">Reference proteome</keyword>
<sequence length="268" mass="30864">MVEPIERRGRSMEQHLLFDLDDTLIHCNRFFNEARDEFFAAMADFFRDFPLDLRMVDETQHNIDLSGIVQHGLGKDRFPESLVATYRLMCDKHGKKPSEREEKELLSIGYGVYVKPVEMYPHAHETLLNLKNEGHELYLYTGGDQEIQTSKVLRAGLDDIFPANRRFISEHKNRDVLQNILTANNLSREHTWMIGNSARNDIRPALEEGIHAIHLPDKGGWAFDHADLNVPVIGNKFHTLETIQHVPHVIKSFVEEVKEKSGSGQKRS</sequence>
<evidence type="ECO:0000256" key="2">
    <source>
        <dbReference type="ARBA" id="ARBA00022842"/>
    </source>
</evidence>
<dbReference type="Gene3D" id="1.10.150.240">
    <property type="entry name" value="Putative phosphatase, domain 2"/>
    <property type="match status" value="1"/>
</dbReference>
<dbReference type="SUPFAM" id="SSF56784">
    <property type="entry name" value="HAD-like"/>
    <property type="match status" value="1"/>
</dbReference>
<dbReference type="Proteomes" id="UP000195437">
    <property type="component" value="Chromosome"/>
</dbReference>